<protein>
    <submittedName>
        <fullName evidence="2">Uncharacterized protein</fullName>
    </submittedName>
</protein>
<dbReference type="Proteomes" id="UP000601435">
    <property type="component" value="Unassembled WGS sequence"/>
</dbReference>
<dbReference type="AlphaFoldDB" id="A0A812J014"/>
<sequence length="226" mass="24937">METKIEVLFEEVFKILPQAWPPQDEDEDEDVGQQGSGHCSVSSTPRKTTSVQDVFNNSSFKHIRTTSMRNADSCSLPVTLHNLHGTKSWSLDHLDTARRAARFFNARRAWKVKPSSKRFVLPAMAGIVRRSPEGACAVQSVLHQFGRLLEPGARCVSVPTDDGFSAGDGSNQPAQVVLYRQKIFEARPPRLGTQVLTETPKFDCTEVEGKSSWCFSSAPGQALSVC</sequence>
<accession>A0A812J014</accession>
<reference evidence="2" key="1">
    <citation type="submission" date="2021-02" db="EMBL/GenBank/DDBJ databases">
        <authorList>
            <person name="Dougan E. K."/>
            <person name="Rhodes N."/>
            <person name="Thang M."/>
            <person name="Chan C."/>
        </authorList>
    </citation>
    <scope>NUCLEOTIDE SEQUENCE</scope>
</reference>
<name>A0A812J014_9DINO</name>
<gene>
    <name evidence="2" type="ORF">SNEC2469_LOCUS1186</name>
</gene>
<dbReference type="EMBL" id="CAJNJA010005507">
    <property type="protein sequence ID" value="CAE7191789.1"/>
    <property type="molecule type" value="Genomic_DNA"/>
</dbReference>
<comment type="caution">
    <text evidence="2">The sequence shown here is derived from an EMBL/GenBank/DDBJ whole genome shotgun (WGS) entry which is preliminary data.</text>
</comment>
<evidence type="ECO:0000313" key="3">
    <source>
        <dbReference type="Proteomes" id="UP000601435"/>
    </source>
</evidence>
<feature type="compositionally biased region" description="Polar residues" evidence="1">
    <location>
        <begin position="36"/>
        <end position="48"/>
    </location>
</feature>
<keyword evidence="3" id="KW-1185">Reference proteome</keyword>
<proteinExistence type="predicted"/>
<evidence type="ECO:0000313" key="2">
    <source>
        <dbReference type="EMBL" id="CAE7191789.1"/>
    </source>
</evidence>
<feature type="region of interest" description="Disordered" evidence="1">
    <location>
        <begin position="19"/>
        <end position="48"/>
    </location>
</feature>
<organism evidence="2 3">
    <name type="scientific">Symbiodinium necroappetens</name>
    <dbReference type="NCBI Taxonomy" id="1628268"/>
    <lineage>
        <taxon>Eukaryota</taxon>
        <taxon>Sar</taxon>
        <taxon>Alveolata</taxon>
        <taxon>Dinophyceae</taxon>
        <taxon>Suessiales</taxon>
        <taxon>Symbiodiniaceae</taxon>
        <taxon>Symbiodinium</taxon>
    </lineage>
</organism>
<evidence type="ECO:0000256" key="1">
    <source>
        <dbReference type="SAM" id="MobiDB-lite"/>
    </source>
</evidence>